<keyword evidence="10 12" id="KW-0648">Protein biosynthesis</keyword>
<keyword evidence="6 12" id="KW-0479">Metal-binding</keyword>
<feature type="binding site" evidence="12">
    <location>
        <position position="286"/>
    </location>
    <ligand>
        <name>ATP</name>
        <dbReference type="ChEBI" id="CHEBI:30616"/>
    </ligand>
</feature>
<dbReference type="Gene3D" id="1.20.120.1910">
    <property type="entry name" value="Cysteine-tRNA ligase, C-terminal anti-codon recognition domain"/>
    <property type="match status" value="1"/>
</dbReference>
<dbReference type="InterPro" id="IPR015803">
    <property type="entry name" value="Cys-tRNA-ligase"/>
</dbReference>
<dbReference type="PANTHER" id="PTHR10890">
    <property type="entry name" value="CYSTEINYL-TRNA SYNTHETASE"/>
    <property type="match status" value="1"/>
</dbReference>
<comment type="subunit">
    <text evidence="3 12">Monomer.</text>
</comment>
<dbReference type="HAMAP" id="MF_00041">
    <property type="entry name" value="Cys_tRNA_synth"/>
    <property type="match status" value="1"/>
</dbReference>
<comment type="similarity">
    <text evidence="2 12">Belongs to the class-I aminoacyl-tRNA synthetase family.</text>
</comment>
<keyword evidence="4 12" id="KW-0963">Cytoplasm</keyword>
<evidence type="ECO:0000256" key="9">
    <source>
        <dbReference type="ARBA" id="ARBA00022840"/>
    </source>
</evidence>
<dbReference type="InterPro" id="IPR032678">
    <property type="entry name" value="tRNA-synt_1_cat_dom"/>
</dbReference>
<dbReference type="InterPro" id="IPR024909">
    <property type="entry name" value="Cys-tRNA/MSH_ligase"/>
</dbReference>
<evidence type="ECO:0000313" key="15">
    <source>
        <dbReference type="Proteomes" id="UP000019402"/>
    </source>
</evidence>
<feature type="domain" description="Cysteinyl-tRNA synthetase class Ia DALR" evidence="13">
    <location>
        <begin position="370"/>
        <end position="433"/>
    </location>
</feature>
<keyword evidence="9 12" id="KW-0067">ATP-binding</keyword>
<dbReference type="SUPFAM" id="SSF52374">
    <property type="entry name" value="Nucleotidylyl transferase"/>
    <property type="match status" value="1"/>
</dbReference>
<comment type="caution">
    <text evidence="14">The sequence shown here is derived from an EMBL/GenBank/DDBJ whole genome shotgun (WGS) entry which is preliminary data.</text>
</comment>
<keyword evidence="7 12" id="KW-0547">Nucleotide-binding</keyword>
<evidence type="ECO:0000256" key="5">
    <source>
        <dbReference type="ARBA" id="ARBA00022598"/>
    </source>
</evidence>
<protein>
    <recommendedName>
        <fullName evidence="12">Cysteine--tRNA ligase</fullName>
        <ecNumber evidence="12">6.1.1.16</ecNumber>
    </recommendedName>
    <alternativeName>
        <fullName evidence="12">Cysteinyl-tRNA synthetase</fullName>
        <shortName evidence="12">CysRS</shortName>
    </alternativeName>
</protein>
<evidence type="ECO:0000256" key="11">
    <source>
        <dbReference type="ARBA" id="ARBA00023146"/>
    </source>
</evidence>
<dbReference type="InterPro" id="IPR009080">
    <property type="entry name" value="tRNAsynth_Ia_anticodon-bd"/>
</dbReference>
<evidence type="ECO:0000256" key="3">
    <source>
        <dbReference type="ARBA" id="ARBA00011245"/>
    </source>
</evidence>
<reference evidence="14 15" key="1">
    <citation type="journal article" date="2014" name="Genome Announc.">
        <title>Draft Genome Sequence of Cytophaga fermentans JCM 21142T, a Facultative Anaerobe Isolated from Marine Mud.</title>
        <authorList>
            <person name="Starns D."/>
            <person name="Oshima K."/>
            <person name="Suda W."/>
            <person name="Iino T."/>
            <person name="Yuki M."/>
            <person name="Inoue J."/>
            <person name="Kitamura K."/>
            <person name="Iida T."/>
            <person name="Darby A."/>
            <person name="Hattori M."/>
            <person name="Ohkuma M."/>
        </authorList>
    </citation>
    <scope>NUCLEOTIDE SEQUENCE [LARGE SCALE GENOMIC DNA]</scope>
    <source>
        <strain evidence="14 15">JCM 21142</strain>
    </source>
</reference>
<dbReference type="InterPro" id="IPR015273">
    <property type="entry name" value="Cys-tRNA-synt_Ia_DALR"/>
</dbReference>
<dbReference type="EMBL" id="BAMD01000002">
    <property type="protein sequence ID" value="GAF01690.1"/>
    <property type="molecule type" value="Genomic_DNA"/>
</dbReference>
<accession>W7XUJ8</accession>
<proteinExistence type="inferred from homology"/>
<dbReference type="GO" id="GO:0004817">
    <property type="term" value="F:cysteine-tRNA ligase activity"/>
    <property type="evidence" value="ECO:0007669"/>
    <property type="project" value="UniProtKB-UniRule"/>
</dbReference>
<feature type="binding site" evidence="12">
    <location>
        <position position="255"/>
    </location>
    <ligand>
        <name>Zn(2+)</name>
        <dbReference type="ChEBI" id="CHEBI:29105"/>
    </ligand>
</feature>
<comment type="catalytic activity">
    <reaction evidence="12">
        <text>tRNA(Cys) + L-cysteine + ATP = L-cysteinyl-tRNA(Cys) + AMP + diphosphate</text>
        <dbReference type="Rhea" id="RHEA:17773"/>
        <dbReference type="Rhea" id="RHEA-COMP:9661"/>
        <dbReference type="Rhea" id="RHEA-COMP:9679"/>
        <dbReference type="ChEBI" id="CHEBI:30616"/>
        <dbReference type="ChEBI" id="CHEBI:33019"/>
        <dbReference type="ChEBI" id="CHEBI:35235"/>
        <dbReference type="ChEBI" id="CHEBI:78442"/>
        <dbReference type="ChEBI" id="CHEBI:78517"/>
        <dbReference type="ChEBI" id="CHEBI:456215"/>
        <dbReference type="EC" id="6.1.1.16"/>
    </reaction>
</comment>
<evidence type="ECO:0000256" key="6">
    <source>
        <dbReference type="ARBA" id="ARBA00022723"/>
    </source>
</evidence>
<evidence type="ECO:0000256" key="4">
    <source>
        <dbReference type="ARBA" id="ARBA00022490"/>
    </source>
</evidence>
<dbReference type="STRING" id="869213.GCA_000517085_03196"/>
<dbReference type="NCBIfam" id="TIGR00435">
    <property type="entry name" value="cysS"/>
    <property type="match status" value="1"/>
</dbReference>
<feature type="binding site" evidence="12">
    <location>
        <position position="251"/>
    </location>
    <ligand>
        <name>Zn(2+)</name>
        <dbReference type="ChEBI" id="CHEBI:29105"/>
    </ligand>
</feature>
<dbReference type="Pfam" id="PF01406">
    <property type="entry name" value="tRNA-synt_1e"/>
    <property type="match status" value="1"/>
</dbReference>
<dbReference type="InterPro" id="IPR014729">
    <property type="entry name" value="Rossmann-like_a/b/a_fold"/>
</dbReference>
<feature type="binding site" evidence="12">
    <location>
        <position position="31"/>
    </location>
    <ligand>
        <name>Zn(2+)</name>
        <dbReference type="ChEBI" id="CHEBI:29105"/>
    </ligand>
</feature>
<dbReference type="eggNOG" id="COG0215">
    <property type="taxonomic scope" value="Bacteria"/>
</dbReference>
<dbReference type="GO" id="GO:0008270">
    <property type="term" value="F:zinc ion binding"/>
    <property type="evidence" value="ECO:0007669"/>
    <property type="project" value="UniProtKB-UniRule"/>
</dbReference>
<evidence type="ECO:0000256" key="1">
    <source>
        <dbReference type="ARBA" id="ARBA00004496"/>
    </source>
</evidence>
<keyword evidence="8 12" id="KW-0862">Zinc</keyword>
<dbReference type="PRINTS" id="PR00983">
    <property type="entry name" value="TRNASYNTHCYS"/>
</dbReference>
<dbReference type="PANTHER" id="PTHR10890:SF3">
    <property type="entry name" value="CYSTEINE--TRNA LIGASE, CYTOPLASMIC"/>
    <property type="match status" value="1"/>
</dbReference>
<dbReference type="SMART" id="SM00840">
    <property type="entry name" value="DALR_2"/>
    <property type="match status" value="1"/>
</dbReference>
<dbReference type="GO" id="GO:0005524">
    <property type="term" value="F:ATP binding"/>
    <property type="evidence" value="ECO:0007669"/>
    <property type="project" value="UniProtKB-UniRule"/>
</dbReference>
<keyword evidence="5 12" id="KW-0436">Ligase</keyword>
<dbReference type="FunFam" id="3.40.50.620:FF:000140">
    <property type="entry name" value="Cysteine--tRNA ligase"/>
    <property type="match status" value="1"/>
</dbReference>
<evidence type="ECO:0000256" key="12">
    <source>
        <dbReference type="HAMAP-Rule" id="MF_00041"/>
    </source>
</evidence>
<dbReference type="RefSeq" id="WP_027472648.1">
    <property type="nucleotide sequence ID" value="NZ_BAMD01000002.1"/>
</dbReference>
<keyword evidence="15" id="KW-1185">Reference proteome</keyword>
<name>W7XUJ8_9BACT</name>
<dbReference type="AlphaFoldDB" id="W7XUJ8"/>
<feature type="binding site" evidence="12">
    <location>
        <position position="226"/>
    </location>
    <ligand>
        <name>Zn(2+)</name>
        <dbReference type="ChEBI" id="CHEBI:29105"/>
    </ligand>
</feature>
<dbReference type="Pfam" id="PF09190">
    <property type="entry name" value="DALR_2"/>
    <property type="match status" value="1"/>
</dbReference>
<comment type="cofactor">
    <cofactor evidence="12">
        <name>Zn(2+)</name>
        <dbReference type="ChEBI" id="CHEBI:29105"/>
    </cofactor>
    <text evidence="12">Binds 1 zinc ion per subunit.</text>
</comment>
<feature type="short sequence motif" description="'KMSKS' region" evidence="12">
    <location>
        <begin position="283"/>
        <end position="287"/>
    </location>
</feature>
<dbReference type="CDD" id="cd00672">
    <property type="entry name" value="CysRS_core"/>
    <property type="match status" value="1"/>
</dbReference>
<dbReference type="Pfam" id="PF23493">
    <property type="entry name" value="CysS_C"/>
    <property type="match status" value="1"/>
</dbReference>
<gene>
    <name evidence="12" type="primary">cysS</name>
    <name evidence="14" type="ORF">JCM21142_304</name>
</gene>
<dbReference type="GO" id="GO:0006423">
    <property type="term" value="P:cysteinyl-tRNA aminoacylation"/>
    <property type="evidence" value="ECO:0007669"/>
    <property type="project" value="UniProtKB-UniRule"/>
</dbReference>
<dbReference type="OrthoDB" id="9815130at2"/>
<evidence type="ECO:0000256" key="8">
    <source>
        <dbReference type="ARBA" id="ARBA00022833"/>
    </source>
</evidence>
<dbReference type="Gene3D" id="3.40.50.620">
    <property type="entry name" value="HUPs"/>
    <property type="match status" value="1"/>
</dbReference>
<dbReference type="Proteomes" id="UP000019402">
    <property type="component" value="Unassembled WGS sequence"/>
</dbReference>
<dbReference type="SUPFAM" id="SSF47323">
    <property type="entry name" value="Anticodon-binding domain of a subclass of class I aminoacyl-tRNA synthetases"/>
    <property type="match status" value="1"/>
</dbReference>
<evidence type="ECO:0000256" key="2">
    <source>
        <dbReference type="ARBA" id="ARBA00005594"/>
    </source>
</evidence>
<feature type="short sequence motif" description="'HIGH' region" evidence="12">
    <location>
        <begin position="33"/>
        <end position="43"/>
    </location>
</feature>
<evidence type="ECO:0000313" key="14">
    <source>
        <dbReference type="EMBL" id="GAF01690.1"/>
    </source>
</evidence>
<dbReference type="GO" id="GO:0005829">
    <property type="term" value="C:cytosol"/>
    <property type="evidence" value="ECO:0007669"/>
    <property type="project" value="TreeGrafter"/>
</dbReference>
<dbReference type="InterPro" id="IPR056411">
    <property type="entry name" value="CysS_C"/>
</dbReference>
<evidence type="ECO:0000256" key="10">
    <source>
        <dbReference type="ARBA" id="ARBA00022917"/>
    </source>
</evidence>
<evidence type="ECO:0000256" key="7">
    <source>
        <dbReference type="ARBA" id="ARBA00022741"/>
    </source>
</evidence>
<keyword evidence="11 12" id="KW-0030">Aminoacyl-tRNA synthetase</keyword>
<sequence length="490" mass="55780">MKNQLYIYNTLSREKEIFKPLIPQRVGLYVCGPTVYGDPHLGHARPAITFDLLTRLLTHLEYKVRYVRNITDVGHLENDADEGEDKIAKKAKLDELEPMEVAQHYTNRYHDYMKMLNVKSPSIEPQASGHIIEQIQVIQSIIDKGYAYESNGSVYFDVKKYNEKYPYGILSGRKVEDLINNTRSLDGQSEKRDGLDFALWKKAAPEHIMRWPSEWSNGFPGWHLECSAMSKKYLGQQFDIHGGGMDLLFPHHECEIAQSTVANGVIPAKYWMHNNMITIEGQKMGKSLGNFITLEQFFTGKHDKLEKAYSPMTIRFFILQAHYRSTLDFGNEALLAAEKGLNRLMEAISNLDKIKASNSSNVDIASLKEKCYNAILDDLNSPILIAHLFDGVKIINNLLSGNHTISQSDLNELTSFMHLFVHEILGLEVTSSQNTDNNDQLNNVMQLLLTMRNDAKSNKDWAMADKIRDELNNLGFIIKDSSDGASWELK</sequence>
<dbReference type="EC" id="6.1.1.16" evidence="12"/>
<comment type="subcellular location">
    <subcellularLocation>
        <location evidence="1 12">Cytoplasm</location>
    </subcellularLocation>
</comment>
<evidence type="ECO:0000259" key="13">
    <source>
        <dbReference type="SMART" id="SM00840"/>
    </source>
</evidence>
<organism evidence="14 15">
    <name type="scientific">Saccharicrinis fermentans DSM 9555 = JCM 21142</name>
    <dbReference type="NCBI Taxonomy" id="869213"/>
    <lineage>
        <taxon>Bacteria</taxon>
        <taxon>Pseudomonadati</taxon>
        <taxon>Bacteroidota</taxon>
        <taxon>Bacteroidia</taxon>
        <taxon>Marinilabiliales</taxon>
        <taxon>Marinilabiliaceae</taxon>
        <taxon>Saccharicrinis</taxon>
    </lineage>
</organism>